<dbReference type="Proteomes" id="UP001500897">
    <property type="component" value="Unassembled WGS sequence"/>
</dbReference>
<protein>
    <submittedName>
        <fullName evidence="2">S9 family peptidase</fullName>
    </submittedName>
</protein>
<sequence>MWWLQSDPVHGGVRRVVRAGESGAAEFVTPPEYPVGGSLHAYGGGAFAVAVGSVWFTGADGSLLRQSGGGGVELVAGAAGWQYGDLTAGPGGLLAVRGSDAADEIVSVSEDGGVEVLVRSEGFLGHPGVIGDRLCFTEWDRDRMPWDACRVLVADLAERTGAPTAVAGGPCESALQPVWGPDGLLYFLSDRTGWWNLYRRLADGTIEPVAPIDADCAPAPWEGGYRSYGFTDRGGVVLAATDGITTELLLVDRGGRRVRVGANLSSVKPYCAVLGGSVAVIGSTPTSAPSVRLARLEEGSEAVLHPALARFTGSGSGSWRPVRPEVLAVPANGTEVRFLLHLPTTGLPVPLLVRAHPGPTDGVPLRLDWTTQFWVSRGCAVAEPLYRGSTGQGRDFRRQLDGRWGEFDVDDCAAVAEHLVERGVARAGAVFISGASAGGYTALNAACRKGPFTAATAISPIIDPGRWQYSVPAWQRPHAAALRGPAGAVRAEQVTCPVLVVHGSNDTITSAGDAMALAEALDGLGTGRGLLIEGGDHYLSDPRDLEAALRAELAFYREVMSRAAGETPRAAPPG</sequence>
<name>A0ABP5JNV7_9ACTN</name>
<dbReference type="SUPFAM" id="SSF82171">
    <property type="entry name" value="DPP6 N-terminal domain-like"/>
    <property type="match status" value="1"/>
</dbReference>
<dbReference type="Gene3D" id="3.40.50.1820">
    <property type="entry name" value="alpha/beta hydrolase"/>
    <property type="match status" value="1"/>
</dbReference>
<dbReference type="Pfam" id="PF00326">
    <property type="entry name" value="Peptidase_S9"/>
    <property type="match status" value="1"/>
</dbReference>
<organism evidence="2 3">
    <name type="scientific">Kitasatospora saccharophila</name>
    <dbReference type="NCBI Taxonomy" id="407973"/>
    <lineage>
        <taxon>Bacteria</taxon>
        <taxon>Bacillati</taxon>
        <taxon>Actinomycetota</taxon>
        <taxon>Actinomycetes</taxon>
        <taxon>Kitasatosporales</taxon>
        <taxon>Streptomycetaceae</taxon>
        <taxon>Kitasatospora</taxon>
    </lineage>
</organism>
<gene>
    <name evidence="2" type="ORF">GCM10009759_65010</name>
</gene>
<dbReference type="InterPro" id="IPR011042">
    <property type="entry name" value="6-blade_b-propeller_TolB-like"/>
</dbReference>
<keyword evidence="3" id="KW-1185">Reference proteome</keyword>
<dbReference type="InterPro" id="IPR001375">
    <property type="entry name" value="Peptidase_S9_cat"/>
</dbReference>
<dbReference type="EMBL" id="BAAANS010000061">
    <property type="protein sequence ID" value="GAA2118073.1"/>
    <property type="molecule type" value="Genomic_DNA"/>
</dbReference>
<dbReference type="Gene3D" id="2.120.10.30">
    <property type="entry name" value="TolB, C-terminal domain"/>
    <property type="match status" value="1"/>
</dbReference>
<accession>A0ABP5JNV7</accession>
<comment type="caution">
    <text evidence="2">The sequence shown here is derived from an EMBL/GenBank/DDBJ whole genome shotgun (WGS) entry which is preliminary data.</text>
</comment>
<feature type="domain" description="Peptidase S9 prolyl oligopeptidase catalytic" evidence="1">
    <location>
        <begin position="367"/>
        <end position="560"/>
    </location>
</feature>
<dbReference type="PANTHER" id="PTHR43056">
    <property type="entry name" value="PEPTIDASE S9 PROLYL OLIGOPEPTIDASE"/>
    <property type="match status" value="1"/>
</dbReference>
<evidence type="ECO:0000313" key="3">
    <source>
        <dbReference type="Proteomes" id="UP001500897"/>
    </source>
</evidence>
<evidence type="ECO:0000313" key="2">
    <source>
        <dbReference type="EMBL" id="GAA2118073.1"/>
    </source>
</evidence>
<dbReference type="InterPro" id="IPR029058">
    <property type="entry name" value="AB_hydrolase_fold"/>
</dbReference>
<dbReference type="InterPro" id="IPR050585">
    <property type="entry name" value="Xaa-Pro_dipeptidyl-ppase/CocE"/>
</dbReference>
<reference evidence="3" key="1">
    <citation type="journal article" date="2019" name="Int. J. Syst. Evol. Microbiol.">
        <title>The Global Catalogue of Microorganisms (GCM) 10K type strain sequencing project: providing services to taxonomists for standard genome sequencing and annotation.</title>
        <authorList>
            <consortium name="The Broad Institute Genomics Platform"/>
            <consortium name="The Broad Institute Genome Sequencing Center for Infectious Disease"/>
            <person name="Wu L."/>
            <person name="Ma J."/>
        </authorList>
    </citation>
    <scope>NUCLEOTIDE SEQUENCE [LARGE SCALE GENOMIC DNA]</scope>
    <source>
        <strain evidence="3">JCM 14559</strain>
    </source>
</reference>
<dbReference type="SUPFAM" id="SSF53474">
    <property type="entry name" value="alpha/beta-Hydrolases"/>
    <property type="match status" value="1"/>
</dbReference>
<evidence type="ECO:0000259" key="1">
    <source>
        <dbReference type="Pfam" id="PF00326"/>
    </source>
</evidence>
<proteinExistence type="predicted"/>
<dbReference type="PANTHER" id="PTHR43056:SF5">
    <property type="entry name" value="PEPTIDASE S9 PROLYL OLIGOPEPTIDASE CATALYTIC DOMAIN-CONTAINING PROTEIN"/>
    <property type="match status" value="1"/>
</dbReference>